<evidence type="ECO:0000313" key="3">
    <source>
        <dbReference type="Proteomes" id="UP000677436"/>
    </source>
</evidence>
<organism evidence="2 3">
    <name type="scientific">Polycladomyces abyssicola</name>
    <dbReference type="NCBI Taxonomy" id="1125966"/>
    <lineage>
        <taxon>Bacteria</taxon>
        <taxon>Bacillati</taxon>
        <taxon>Bacillota</taxon>
        <taxon>Bacilli</taxon>
        <taxon>Bacillales</taxon>
        <taxon>Thermoactinomycetaceae</taxon>
        <taxon>Polycladomyces</taxon>
    </lineage>
</organism>
<dbReference type="Pfam" id="PF10710">
    <property type="entry name" value="DUF2512"/>
    <property type="match status" value="1"/>
</dbReference>
<dbReference type="AlphaFoldDB" id="A0A8D5UJT1"/>
<dbReference type="RefSeq" id="WP_212773323.1">
    <property type="nucleotide sequence ID" value="NZ_AP024601.1"/>
</dbReference>
<keyword evidence="3" id="KW-1185">Reference proteome</keyword>
<keyword evidence="1" id="KW-0812">Transmembrane</keyword>
<keyword evidence="1" id="KW-1133">Transmembrane helix</keyword>
<evidence type="ECO:0000313" key="2">
    <source>
        <dbReference type="EMBL" id="BCU83050.1"/>
    </source>
</evidence>
<reference evidence="2" key="1">
    <citation type="journal article" date="2013" name="Int. J. Syst. Evol. Microbiol.">
        <title>Polycladomyces abyssicola gen. nov., sp. nov., a thermophilic filamentous bacterium isolated from hemipelagic sediment.</title>
        <authorList>
            <person name="Tsubouchi T."/>
            <person name="Shimane Y."/>
            <person name="Mori K."/>
            <person name="Usui K."/>
            <person name="Hiraki T."/>
            <person name="Tame A."/>
            <person name="Uematsu K."/>
            <person name="Maruyama T."/>
            <person name="Hatada Y."/>
        </authorList>
    </citation>
    <scope>NUCLEOTIDE SEQUENCE</scope>
    <source>
        <strain evidence="2">JIR-001</strain>
    </source>
</reference>
<dbReference type="EMBL" id="AP024601">
    <property type="protein sequence ID" value="BCU83050.1"/>
    <property type="molecule type" value="Genomic_DNA"/>
</dbReference>
<gene>
    <name evidence="2" type="ORF">JIR001_28330</name>
</gene>
<reference evidence="2" key="2">
    <citation type="journal article" date="2021" name="Microbiol. Resour. Announc.">
        <title>Complete Genome Sequence of Polycladomyces abyssicola JIR-001T, Isolated from Hemipelagic Sediment in Deep Seawater.</title>
        <authorList>
            <person name="Tsubouchi T."/>
            <person name="Kaneko Y."/>
        </authorList>
    </citation>
    <scope>NUCLEOTIDE SEQUENCE</scope>
    <source>
        <strain evidence="2">JIR-001</strain>
    </source>
</reference>
<keyword evidence="1" id="KW-0472">Membrane</keyword>
<evidence type="ECO:0000256" key="1">
    <source>
        <dbReference type="SAM" id="Phobius"/>
    </source>
</evidence>
<feature type="transmembrane region" description="Helical" evidence="1">
    <location>
        <begin position="58"/>
        <end position="76"/>
    </location>
</feature>
<name>A0A8D5UJT1_9BACL</name>
<feature type="transmembrane region" description="Helical" evidence="1">
    <location>
        <begin position="26"/>
        <end position="46"/>
    </location>
</feature>
<proteinExistence type="predicted"/>
<dbReference type="InterPro" id="IPR019649">
    <property type="entry name" value="DUF2512"/>
</dbReference>
<protein>
    <recommendedName>
        <fullName evidence="4">DUF2512 family protein</fullName>
    </recommendedName>
</protein>
<feature type="transmembrane region" description="Helical" evidence="1">
    <location>
        <begin position="82"/>
        <end position="102"/>
    </location>
</feature>
<sequence length="119" mass="13438">MNGLLKFIIYAAILESASYLTPDVHYQHMIVPFILALFFAVVGHFADRWILPRLGNGPSTVAGTVFMLSVMIVGSIELPYWWISLHSAVVISMVMGAVEWVMHRFILRYRNGIKNGDRA</sequence>
<accession>A0A8D5UJT1</accession>
<dbReference type="Proteomes" id="UP000677436">
    <property type="component" value="Chromosome"/>
</dbReference>
<dbReference type="KEGG" id="pabs:JIR001_28330"/>
<evidence type="ECO:0008006" key="4">
    <source>
        <dbReference type="Google" id="ProtNLM"/>
    </source>
</evidence>